<dbReference type="SUPFAM" id="SSF75620">
    <property type="entry name" value="Release factor"/>
    <property type="match status" value="1"/>
</dbReference>
<evidence type="ECO:0000256" key="4">
    <source>
        <dbReference type="ARBA" id="ARBA00023128"/>
    </source>
</evidence>
<comment type="subcellular location">
    <subcellularLocation>
        <location evidence="1">Mitochondrion</location>
    </subcellularLocation>
</comment>
<evidence type="ECO:0000313" key="10">
    <source>
        <dbReference type="Proteomes" id="UP000494256"/>
    </source>
</evidence>
<dbReference type="Pfam" id="PF05347">
    <property type="entry name" value="Complex1_LYR"/>
    <property type="match status" value="1"/>
</dbReference>
<reference evidence="9 10" key="1">
    <citation type="submission" date="2020-04" db="EMBL/GenBank/DDBJ databases">
        <authorList>
            <person name="Wallbank WR R."/>
            <person name="Pardo Diaz C."/>
            <person name="Kozak K."/>
            <person name="Martin S."/>
            <person name="Jiggins C."/>
            <person name="Moest M."/>
            <person name="Warren A I."/>
            <person name="Byers J.R.P. K."/>
            <person name="Montejo-Kovacevich G."/>
            <person name="Yen C E."/>
        </authorList>
    </citation>
    <scope>NUCLEOTIDE SEQUENCE [LARGE SCALE GENOMIC DNA]</scope>
</reference>
<comment type="similarity">
    <text evidence="2">Belongs to the prokaryotic/mitochondrial release factor family.</text>
</comment>
<dbReference type="Proteomes" id="UP000494256">
    <property type="component" value="Unassembled WGS sequence"/>
</dbReference>
<accession>A0A8S0Z7M6</accession>
<evidence type="ECO:0000256" key="1">
    <source>
        <dbReference type="ARBA" id="ARBA00004173"/>
    </source>
</evidence>
<evidence type="ECO:0000313" key="9">
    <source>
        <dbReference type="Proteomes" id="UP000494106"/>
    </source>
</evidence>
<proteinExistence type="inferred from homology"/>
<organism evidence="7 10">
    <name type="scientific">Arctia plantaginis</name>
    <name type="common">Wood tiger moth</name>
    <name type="synonym">Phalaena plantaginis</name>
    <dbReference type="NCBI Taxonomy" id="874455"/>
    <lineage>
        <taxon>Eukaryota</taxon>
        <taxon>Metazoa</taxon>
        <taxon>Ecdysozoa</taxon>
        <taxon>Arthropoda</taxon>
        <taxon>Hexapoda</taxon>
        <taxon>Insecta</taxon>
        <taxon>Pterygota</taxon>
        <taxon>Neoptera</taxon>
        <taxon>Endopterygota</taxon>
        <taxon>Lepidoptera</taxon>
        <taxon>Glossata</taxon>
        <taxon>Ditrysia</taxon>
        <taxon>Noctuoidea</taxon>
        <taxon>Erebidae</taxon>
        <taxon>Arctiinae</taxon>
        <taxon>Arctia</taxon>
    </lineage>
</organism>
<feature type="domain" description="Complex 1 LYR protein" evidence="6">
    <location>
        <begin position="7"/>
        <end position="60"/>
    </location>
</feature>
<evidence type="ECO:0000256" key="2">
    <source>
        <dbReference type="ARBA" id="ARBA00010835"/>
    </source>
</evidence>
<dbReference type="Gene3D" id="3.30.160.20">
    <property type="match status" value="1"/>
</dbReference>
<evidence type="ECO:0008006" key="11">
    <source>
        <dbReference type="Google" id="ProtNLM"/>
    </source>
</evidence>
<feature type="domain" description="Prokaryotic-type class I peptide chain release factors" evidence="5">
    <location>
        <begin position="74"/>
        <end position="169"/>
    </location>
</feature>
<sequence>MQIAKTEILRLYKNLMLYSKSLKLTDPSYFRRRVAIEFRNNRSLTKIEDITFAYKKGQALLPFKHTIDYSKVPKINECDLTENFVRGSGPGGSAVNKNSNCVVLTHIPSGTVVKCHISRCQDENRKLAREMIIAKLDEDLNGDNSVAAQKKRLQEKKYKKSEYKKQKMAKLKSEWKKREGLA</sequence>
<dbReference type="InterPro" id="IPR045853">
    <property type="entry name" value="Pep_chain_release_fac_I_sf"/>
</dbReference>
<evidence type="ECO:0000259" key="6">
    <source>
        <dbReference type="Pfam" id="PF05347"/>
    </source>
</evidence>
<dbReference type="InterPro" id="IPR052405">
    <property type="entry name" value="Mito_Transl_Release_Factor"/>
</dbReference>
<dbReference type="Proteomes" id="UP000494106">
    <property type="component" value="Unassembled WGS sequence"/>
</dbReference>
<dbReference type="OrthoDB" id="277888at2759"/>
<dbReference type="InterPro" id="IPR008011">
    <property type="entry name" value="Complex1_LYR_dom"/>
</dbReference>
<dbReference type="InterPro" id="IPR000352">
    <property type="entry name" value="Pep_chain_release_fac_I"/>
</dbReference>
<evidence type="ECO:0000313" key="7">
    <source>
        <dbReference type="EMBL" id="CAB3228690.1"/>
    </source>
</evidence>
<evidence type="ECO:0000256" key="3">
    <source>
        <dbReference type="ARBA" id="ARBA00022946"/>
    </source>
</evidence>
<keyword evidence="3" id="KW-0809">Transit peptide</keyword>
<comment type="caution">
    <text evidence="7">The sequence shown here is derived from an EMBL/GenBank/DDBJ whole genome shotgun (WGS) entry which is preliminary data.</text>
</comment>
<dbReference type="GO" id="GO:0003747">
    <property type="term" value="F:translation release factor activity"/>
    <property type="evidence" value="ECO:0007669"/>
    <property type="project" value="InterPro"/>
</dbReference>
<gene>
    <name evidence="7" type="ORF">APLA_LOCUS3626</name>
    <name evidence="8" type="ORF">APLA_LOCUS5872</name>
</gene>
<evidence type="ECO:0000313" key="8">
    <source>
        <dbReference type="EMBL" id="CAB3235037.1"/>
    </source>
</evidence>
<dbReference type="PANTHER" id="PTHR46203:SF1">
    <property type="entry name" value="MITOCHONDRIAL TRANSLATION RELEASE FACTOR IN RESCUE"/>
    <property type="match status" value="1"/>
</dbReference>
<protein>
    <recommendedName>
        <fullName evidence="11">Prokaryotic-type class I peptide chain release factors domain-containing protein</fullName>
    </recommendedName>
</protein>
<name>A0A8S0Z7M6_ARCPL</name>
<dbReference type="Pfam" id="PF00472">
    <property type="entry name" value="RF-1"/>
    <property type="match status" value="1"/>
</dbReference>
<evidence type="ECO:0000259" key="5">
    <source>
        <dbReference type="Pfam" id="PF00472"/>
    </source>
</evidence>
<keyword evidence="4" id="KW-0496">Mitochondrion</keyword>
<keyword evidence="9" id="KW-1185">Reference proteome</keyword>
<dbReference type="GO" id="GO:0005739">
    <property type="term" value="C:mitochondrion"/>
    <property type="evidence" value="ECO:0007669"/>
    <property type="project" value="UniProtKB-SubCell"/>
</dbReference>
<dbReference type="EMBL" id="CADEBD010000283">
    <property type="protein sequence ID" value="CAB3228690.1"/>
    <property type="molecule type" value="Genomic_DNA"/>
</dbReference>
<dbReference type="PANTHER" id="PTHR46203">
    <property type="entry name" value="PROBABLE PEPTIDE CHAIN RELEASE FACTOR C12ORF65"/>
    <property type="match status" value="1"/>
</dbReference>
<dbReference type="EMBL" id="CADEBC010000484">
    <property type="protein sequence ID" value="CAB3235037.1"/>
    <property type="molecule type" value="Genomic_DNA"/>
</dbReference>
<dbReference type="AlphaFoldDB" id="A0A8S0Z7M6"/>